<evidence type="ECO:0000256" key="4">
    <source>
        <dbReference type="ARBA" id="ARBA00006929"/>
    </source>
</evidence>
<comment type="function">
    <text evidence="1">Assembles around the rod to form the L-ring and probably protects the motor/basal body from shearing forces during rotation.</text>
</comment>
<feature type="transmembrane region" description="Helical" evidence="10">
    <location>
        <begin position="183"/>
        <end position="202"/>
    </location>
</feature>
<dbReference type="GO" id="GO:0071973">
    <property type="term" value="P:bacterial-type flagellum-dependent cell motility"/>
    <property type="evidence" value="ECO:0007669"/>
    <property type="project" value="InterPro"/>
</dbReference>
<evidence type="ECO:0000313" key="11">
    <source>
        <dbReference type="EMBL" id="HGY55151.1"/>
    </source>
</evidence>
<dbReference type="Proteomes" id="UP000885779">
    <property type="component" value="Unassembled WGS sequence"/>
</dbReference>
<keyword evidence="10" id="KW-0812">Transmembrane</keyword>
<reference evidence="11" key="1">
    <citation type="journal article" date="2020" name="mSystems">
        <title>Genome- and Community-Level Interaction Insights into Carbon Utilization and Element Cycling Functions of Hydrothermarchaeota in Hydrothermal Sediment.</title>
        <authorList>
            <person name="Zhou Z."/>
            <person name="Liu Y."/>
            <person name="Xu W."/>
            <person name="Pan J."/>
            <person name="Luo Z.H."/>
            <person name="Li M."/>
        </authorList>
    </citation>
    <scope>NUCLEOTIDE SEQUENCE [LARGE SCALE GENOMIC DNA]</scope>
    <source>
        <strain evidence="11">HyVt-577</strain>
    </source>
</reference>
<evidence type="ECO:0000256" key="5">
    <source>
        <dbReference type="ARBA" id="ARBA00022729"/>
    </source>
</evidence>
<keyword evidence="8" id="KW-0998">Cell outer membrane</keyword>
<feature type="region of interest" description="Disordered" evidence="9">
    <location>
        <begin position="50"/>
        <end position="69"/>
    </location>
</feature>
<protein>
    <submittedName>
        <fullName evidence="11">Flagellar basal body L-ring protein FlgH</fullName>
    </submittedName>
</protein>
<dbReference type="Pfam" id="PF02107">
    <property type="entry name" value="FlgH"/>
    <property type="match status" value="1"/>
</dbReference>
<evidence type="ECO:0000256" key="9">
    <source>
        <dbReference type="SAM" id="MobiDB-lite"/>
    </source>
</evidence>
<dbReference type="PANTHER" id="PTHR34933:SF1">
    <property type="entry name" value="FLAGELLAR L-RING PROTEIN"/>
    <property type="match status" value="1"/>
</dbReference>
<name>A0A7V4TZC5_CALAY</name>
<dbReference type="PRINTS" id="PR01008">
    <property type="entry name" value="FLGLRINGFLGH"/>
</dbReference>
<comment type="subcellular location">
    <subcellularLocation>
        <location evidence="2">Bacterial flagellum basal body</location>
    </subcellularLocation>
    <subcellularLocation>
        <location evidence="3">Cell outer membrane</location>
    </subcellularLocation>
</comment>
<organism evidence="11">
    <name type="scientific">Caldithrix abyssi</name>
    <dbReference type="NCBI Taxonomy" id="187145"/>
    <lineage>
        <taxon>Bacteria</taxon>
        <taxon>Pseudomonadati</taxon>
        <taxon>Calditrichota</taxon>
        <taxon>Calditrichia</taxon>
        <taxon>Calditrichales</taxon>
        <taxon>Calditrichaceae</taxon>
        <taxon>Caldithrix</taxon>
    </lineage>
</organism>
<dbReference type="GO" id="GO:0003774">
    <property type="term" value="F:cytoskeletal motor activity"/>
    <property type="evidence" value="ECO:0007669"/>
    <property type="project" value="InterPro"/>
</dbReference>
<keyword evidence="6 10" id="KW-0472">Membrane</keyword>
<keyword evidence="11" id="KW-0969">Cilium</keyword>
<keyword evidence="11" id="KW-0282">Flagellum</keyword>
<evidence type="ECO:0000256" key="3">
    <source>
        <dbReference type="ARBA" id="ARBA00004442"/>
    </source>
</evidence>
<evidence type="ECO:0000256" key="6">
    <source>
        <dbReference type="ARBA" id="ARBA00023136"/>
    </source>
</evidence>
<keyword evidence="5" id="KW-0732">Signal</keyword>
<comment type="similarity">
    <text evidence="4">Belongs to the FlgH family.</text>
</comment>
<evidence type="ECO:0000256" key="10">
    <source>
        <dbReference type="SAM" id="Phobius"/>
    </source>
</evidence>
<keyword evidence="11" id="KW-0966">Cell projection</keyword>
<accession>A0A7V4TZC5</accession>
<keyword evidence="10" id="KW-1133">Transmembrane helix</keyword>
<evidence type="ECO:0000256" key="7">
    <source>
        <dbReference type="ARBA" id="ARBA00023143"/>
    </source>
</evidence>
<sequence>MKKILILLLCWLIAVTPLIGQVAGSLYSDVKARQVGDVISVIIMETTSGSRESKSKSNSKSGMEVGASSSGNVMSFLPTFGGSGNLESNFTGSDGSEQKERLMGRLSVRIVEKTDNGMFKIEGERALAVNGEENIMALEGYVRPRDISHNNTVYSYQIADAEITYRKAGLDNRLFSDGTFPKLITWTIGGLMVAAALGYFAFQQ</sequence>
<dbReference type="AlphaFoldDB" id="A0A7V4TZC5"/>
<dbReference type="EMBL" id="DRQG01000052">
    <property type="protein sequence ID" value="HGY55151.1"/>
    <property type="molecule type" value="Genomic_DNA"/>
</dbReference>
<evidence type="ECO:0000256" key="8">
    <source>
        <dbReference type="ARBA" id="ARBA00023237"/>
    </source>
</evidence>
<gene>
    <name evidence="11" type="ORF">ENK44_05595</name>
</gene>
<dbReference type="InterPro" id="IPR000527">
    <property type="entry name" value="Flag_Lring"/>
</dbReference>
<dbReference type="GO" id="GO:0009427">
    <property type="term" value="C:bacterial-type flagellum basal body, distal rod, L ring"/>
    <property type="evidence" value="ECO:0007669"/>
    <property type="project" value="InterPro"/>
</dbReference>
<evidence type="ECO:0000256" key="2">
    <source>
        <dbReference type="ARBA" id="ARBA00004117"/>
    </source>
</evidence>
<dbReference type="PANTHER" id="PTHR34933">
    <property type="entry name" value="FLAGELLAR L-RING PROTEIN"/>
    <property type="match status" value="1"/>
</dbReference>
<dbReference type="GO" id="GO:0009279">
    <property type="term" value="C:cell outer membrane"/>
    <property type="evidence" value="ECO:0007669"/>
    <property type="project" value="UniProtKB-SubCell"/>
</dbReference>
<keyword evidence="7" id="KW-0975">Bacterial flagellum</keyword>
<comment type="caution">
    <text evidence="11">The sequence shown here is derived from an EMBL/GenBank/DDBJ whole genome shotgun (WGS) entry which is preliminary data.</text>
</comment>
<evidence type="ECO:0000256" key="1">
    <source>
        <dbReference type="ARBA" id="ARBA00002591"/>
    </source>
</evidence>
<proteinExistence type="inferred from homology"/>